<dbReference type="SUPFAM" id="SSF50998">
    <property type="entry name" value="Quinoprotein alcohol dehydrogenase-like"/>
    <property type="match status" value="1"/>
</dbReference>
<accession>A0A8S4Q5I6</accession>
<dbReference type="Gene3D" id="2.140.10.10">
    <property type="entry name" value="Quinoprotein alcohol dehydrogenase-like superfamily"/>
    <property type="match status" value="1"/>
</dbReference>
<sequence length="264" mass="30442">DSKDLFEICKTVKADYLARYGYVDEWKCKYFVKRGDIFGIKIKINSSRGIPRKFIHILVDNTGKLSSQQKGFFKMSDCILLNGNISLFKQQMKSKCNGVDYYKVTDSKDLFEICKTVKADYLARYGYVDEWKCKYFVKRGDIFGIKIKINSSRGIPRKFIHILVDNTGKLISQQKGFFKMSDCILLNEYWEHYGNLLGGTRYSQLDEINAGNVGNLTIAWTFRYGPSPWGYAADRLFLKDQQAPIMVDDGSKHGNDLLILCTPW</sequence>
<comment type="caution">
    <text evidence="2">The sequence shown here is derived from an EMBL/GenBank/DDBJ whole genome shotgun (WGS) entry which is preliminary data.</text>
</comment>
<dbReference type="InterPro" id="IPR011047">
    <property type="entry name" value="Quinoprotein_ADH-like_sf"/>
</dbReference>
<dbReference type="Proteomes" id="UP000749559">
    <property type="component" value="Unassembled WGS sequence"/>
</dbReference>
<dbReference type="EMBL" id="CAIIXF020000012">
    <property type="protein sequence ID" value="CAH1801487.1"/>
    <property type="molecule type" value="Genomic_DNA"/>
</dbReference>
<name>A0A8S4Q5I6_OWEFU</name>
<gene>
    <name evidence="2" type="ORF">OFUS_LOCUS25275</name>
</gene>
<protein>
    <recommendedName>
        <fullName evidence="1">Pyrrolo-quinoline quinone repeat domain-containing protein</fullName>
    </recommendedName>
</protein>
<proteinExistence type="predicted"/>
<keyword evidence="3" id="KW-1185">Reference proteome</keyword>
<evidence type="ECO:0000259" key="1">
    <source>
        <dbReference type="Pfam" id="PF01011"/>
    </source>
</evidence>
<dbReference type="InterPro" id="IPR002372">
    <property type="entry name" value="PQQ_rpt_dom"/>
</dbReference>
<evidence type="ECO:0000313" key="3">
    <source>
        <dbReference type="Proteomes" id="UP000749559"/>
    </source>
</evidence>
<dbReference type="Pfam" id="PF01011">
    <property type="entry name" value="PQQ"/>
    <property type="match status" value="1"/>
</dbReference>
<evidence type="ECO:0000313" key="2">
    <source>
        <dbReference type="EMBL" id="CAH1801487.1"/>
    </source>
</evidence>
<reference evidence="2" key="1">
    <citation type="submission" date="2022-03" db="EMBL/GenBank/DDBJ databases">
        <authorList>
            <person name="Martin C."/>
        </authorList>
    </citation>
    <scope>NUCLEOTIDE SEQUENCE</scope>
</reference>
<dbReference type="AlphaFoldDB" id="A0A8S4Q5I6"/>
<feature type="domain" description="Pyrrolo-quinoline quinone repeat" evidence="1">
    <location>
        <begin position="190"/>
        <end position="262"/>
    </location>
</feature>
<organism evidence="2 3">
    <name type="scientific">Owenia fusiformis</name>
    <name type="common">Polychaete worm</name>
    <dbReference type="NCBI Taxonomy" id="6347"/>
    <lineage>
        <taxon>Eukaryota</taxon>
        <taxon>Metazoa</taxon>
        <taxon>Spiralia</taxon>
        <taxon>Lophotrochozoa</taxon>
        <taxon>Annelida</taxon>
        <taxon>Polychaeta</taxon>
        <taxon>Sedentaria</taxon>
        <taxon>Canalipalpata</taxon>
        <taxon>Sabellida</taxon>
        <taxon>Oweniida</taxon>
        <taxon>Oweniidae</taxon>
        <taxon>Owenia</taxon>
    </lineage>
</organism>
<feature type="non-terminal residue" evidence="2">
    <location>
        <position position="264"/>
    </location>
</feature>